<dbReference type="SMART" id="SM00568">
    <property type="entry name" value="GRAM"/>
    <property type="match status" value="1"/>
</dbReference>
<dbReference type="AlphaFoldDB" id="A0A672RS54"/>
<keyword evidence="3" id="KW-1185">Reference proteome</keyword>
<dbReference type="GO" id="GO:0120020">
    <property type="term" value="F:cholesterol transfer activity"/>
    <property type="evidence" value="ECO:0007669"/>
    <property type="project" value="TreeGrafter"/>
</dbReference>
<evidence type="ECO:0000313" key="3">
    <source>
        <dbReference type="Proteomes" id="UP000472262"/>
    </source>
</evidence>
<reference evidence="2" key="1">
    <citation type="submission" date="2025-08" db="UniProtKB">
        <authorList>
            <consortium name="Ensembl"/>
        </authorList>
    </citation>
    <scope>IDENTIFICATION</scope>
</reference>
<reference evidence="2" key="2">
    <citation type="submission" date="2025-09" db="UniProtKB">
        <authorList>
            <consortium name="Ensembl"/>
        </authorList>
    </citation>
    <scope>IDENTIFICATION</scope>
</reference>
<name>A0A672RS54_SINGR</name>
<dbReference type="GO" id="GO:0005886">
    <property type="term" value="C:plasma membrane"/>
    <property type="evidence" value="ECO:0007669"/>
    <property type="project" value="TreeGrafter"/>
</dbReference>
<dbReference type="Ensembl" id="ENSSGRT00000097433.1">
    <property type="protein sequence ID" value="ENSSGRP00000091537.1"/>
    <property type="gene ID" value="ENSSGRG00000045900.1"/>
</dbReference>
<organism evidence="2 3">
    <name type="scientific">Sinocyclocheilus grahami</name>
    <name type="common">Dianchi golden-line fish</name>
    <name type="synonym">Barbus grahami</name>
    <dbReference type="NCBI Taxonomy" id="75366"/>
    <lineage>
        <taxon>Eukaryota</taxon>
        <taxon>Metazoa</taxon>
        <taxon>Chordata</taxon>
        <taxon>Craniata</taxon>
        <taxon>Vertebrata</taxon>
        <taxon>Euteleostomi</taxon>
        <taxon>Actinopterygii</taxon>
        <taxon>Neopterygii</taxon>
        <taxon>Teleostei</taxon>
        <taxon>Ostariophysi</taxon>
        <taxon>Cypriniformes</taxon>
        <taxon>Cyprinidae</taxon>
        <taxon>Cyprininae</taxon>
        <taxon>Sinocyclocheilus</taxon>
    </lineage>
</organism>
<dbReference type="InterPro" id="IPR011993">
    <property type="entry name" value="PH-like_dom_sf"/>
</dbReference>
<protein>
    <recommendedName>
        <fullName evidence="1">GRAM domain-containing protein</fullName>
    </recommendedName>
</protein>
<accession>A0A672RS54</accession>
<dbReference type="GO" id="GO:0032366">
    <property type="term" value="P:intracellular sterol transport"/>
    <property type="evidence" value="ECO:0007669"/>
    <property type="project" value="TreeGrafter"/>
</dbReference>
<dbReference type="GO" id="GO:0140268">
    <property type="term" value="C:endoplasmic reticulum-plasma membrane contact site"/>
    <property type="evidence" value="ECO:0007669"/>
    <property type="project" value="TreeGrafter"/>
</dbReference>
<dbReference type="InterPro" id="IPR004182">
    <property type="entry name" value="GRAM"/>
</dbReference>
<dbReference type="Proteomes" id="UP000472262">
    <property type="component" value="Unassembled WGS sequence"/>
</dbReference>
<dbReference type="PANTHER" id="PTHR23319:SF1">
    <property type="entry name" value="PROTEIN ASTER-C"/>
    <property type="match status" value="1"/>
</dbReference>
<dbReference type="GO" id="GO:0015485">
    <property type="term" value="F:cholesterol binding"/>
    <property type="evidence" value="ECO:0007669"/>
    <property type="project" value="TreeGrafter"/>
</dbReference>
<dbReference type="Gene3D" id="2.30.29.30">
    <property type="entry name" value="Pleckstrin-homology domain (PH domain)/Phosphotyrosine-binding domain (PTB)"/>
    <property type="match status" value="1"/>
</dbReference>
<dbReference type="PANTHER" id="PTHR23319">
    <property type="entry name" value="GRAM DOMAIN CONTAINING 1B, ISOFORM E"/>
    <property type="match status" value="1"/>
</dbReference>
<dbReference type="OMA" id="IQICTEA"/>
<dbReference type="InterPro" id="IPR051482">
    <property type="entry name" value="Cholesterol_transport"/>
</dbReference>
<dbReference type="Pfam" id="PF02893">
    <property type="entry name" value="GRAM"/>
    <property type="match status" value="1"/>
</dbReference>
<dbReference type="CDD" id="cd13220">
    <property type="entry name" value="PH-GRAM_GRAMDC"/>
    <property type="match status" value="1"/>
</dbReference>
<evidence type="ECO:0000259" key="1">
    <source>
        <dbReference type="SMART" id="SM00568"/>
    </source>
</evidence>
<feature type="domain" description="GRAM" evidence="1">
    <location>
        <begin position="66"/>
        <end position="126"/>
    </location>
</feature>
<sequence>MCCSWEHAPFIVSISQNHKQYLTILFIYLLNCCDLTSQGLEVSGQCIAAPQSPEALLYTIYKQRSDEFRKLFKEVSESEKLIADYTCALQKDILLQGRIYLTENCLCFYSHVFRGTKDIISILREKTAKWIPNAIQINTNSEKLFFSSFSAREKSFLGMFRYVIGTGLPEAEHLFSRTLPLSVLQC</sequence>
<evidence type="ECO:0000313" key="2">
    <source>
        <dbReference type="Ensembl" id="ENSSGRP00000091537.1"/>
    </source>
</evidence>
<dbReference type="GO" id="GO:0005789">
    <property type="term" value="C:endoplasmic reticulum membrane"/>
    <property type="evidence" value="ECO:0007669"/>
    <property type="project" value="TreeGrafter"/>
</dbReference>
<proteinExistence type="predicted"/>
<dbReference type="InParanoid" id="A0A672RS54"/>